<evidence type="ECO:0000313" key="7">
    <source>
        <dbReference type="EMBL" id="MBC8537006.1"/>
    </source>
</evidence>
<dbReference type="GO" id="GO:0005737">
    <property type="term" value="C:cytoplasm"/>
    <property type="evidence" value="ECO:0007669"/>
    <property type="project" value="UniProtKB-SubCell"/>
</dbReference>
<dbReference type="GO" id="GO:0003677">
    <property type="term" value="F:DNA binding"/>
    <property type="evidence" value="ECO:0007669"/>
    <property type="project" value="InterPro"/>
</dbReference>
<dbReference type="GO" id="GO:0045892">
    <property type="term" value="P:negative regulation of DNA-templated transcription"/>
    <property type="evidence" value="ECO:0007669"/>
    <property type="project" value="UniProtKB-ARBA"/>
</dbReference>
<name>A0A926HVU7_9FIRM</name>
<sequence length="88" mass="9847">MQADKAKITRLLKTARGQLDGILKMVEEDRYCVDISNQLMATTSILKKTNAEIIRAHLEHCVKDAVATGNHAERIDEIAELLDKLTKS</sequence>
<comment type="caution">
    <text evidence="7">The sequence shown here is derived from an EMBL/GenBank/DDBJ whole genome shotgun (WGS) entry which is preliminary data.</text>
</comment>
<gene>
    <name evidence="7" type="ORF">H8695_09935</name>
</gene>
<dbReference type="AlphaFoldDB" id="A0A926HVU7"/>
<dbReference type="EMBL" id="JACRSP010000004">
    <property type="protein sequence ID" value="MBC8537006.1"/>
    <property type="molecule type" value="Genomic_DNA"/>
</dbReference>
<dbReference type="Proteomes" id="UP000620366">
    <property type="component" value="Unassembled WGS sequence"/>
</dbReference>
<keyword evidence="4" id="KW-0479">Metal-binding</keyword>
<dbReference type="InterPro" id="IPR038390">
    <property type="entry name" value="Metal_Tscrpt_repr_sf"/>
</dbReference>
<evidence type="ECO:0000256" key="4">
    <source>
        <dbReference type="ARBA" id="ARBA00022723"/>
    </source>
</evidence>
<evidence type="ECO:0000313" key="8">
    <source>
        <dbReference type="Proteomes" id="UP000620366"/>
    </source>
</evidence>
<accession>A0A926HVU7</accession>
<dbReference type="Pfam" id="PF02583">
    <property type="entry name" value="Trns_repr_metal"/>
    <property type="match status" value="1"/>
</dbReference>
<dbReference type="Gene3D" id="1.20.58.1000">
    <property type="entry name" value="Metal-sensitive repressor, helix protomer"/>
    <property type="match status" value="1"/>
</dbReference>
<evidence type="ECO:0000256" key="5">
    <source>
        <dbReference type="ARBA" id="ARBA00039938"/>
    </source>
</evidence>
<proteinExistence type="predicted"/>
<dbReference type="RefSeq" id="WP_249301166.1">
    <property type="nucleotide sequence ID" value="NZ_JACRSP010000004.1"/>
</dbReference>
<dbReference type="PANTHER" id="PTHR33677">
    <property type="entry name" value="TRANSCRIPTIONAL REPRESSOR FRMR-RELATED"/>
    <property type="match status" value="1"/>
</dbReference>
<evidence type="ECO:0000256" key="3">
    <source>
        <dbReference type="ARBA" id="ARBA00022490"/>
    </source>
</evidence>
<evidence type="ECO:0000256" key="2">
    <source>
        <dbReference type="ARBA" id="ARBA00011738"/>
    </source>
</evidence>
<keyword evidence="3" id="KW-0963">Cytoplasm</keyword>
<reference evidence="7" key="1">
    <citation type="submission" date="2020-08" db="EMBL/GenBank/DDBJ databases">
        <title>Genome public.</title>
        <authorList>
            <person name="Liu C."/>
            <person name="Sun Q."/>
        </authorList>
    </citation>
    <scope>NUCLEOTIDE SEQUENCE</scope>
    <source>
        <strain evidence="7">BX7</strain>
    </source>
</reference>
<evidence type="ECO:0000256" key="1">
    <source>
        <dbReference type="ARBA" id="ARBA00004496"/>
    </source>
</evidence>
<dbReference type="GO" id="GO:0046872">
    <property type="term" value="F:metal ion binding"/>
    <property type="evidence" value="ECO:0007669"/>
    <property type="project" value="UniProtKB-KW"/>
</dbReference>
<comment type="subcellular location">
    <subcellularLocation>
        <location evidence="1">Cytoplasm</location>
    </subcellularLocation>
</comment>
<dbReference type="CDD" id="cd10159">
    <property type="entry name" value="CsoR-like_DUF156_2"/>
    <property type="match status" value="1"/>
</dbReference>
<dbReference type="PANTHER" id="PTHR33677:SF4">
    <property type="entry name" value="COPPER-SENSING TRANSCRIPTIONAL REPRESSOR CSOR"/>
    <property type="match status" value="1"/>
</dbReference>
<protein>
    <recommendedName>
        <fullName evidence="5">Copper-sensing transcriptional repressor CsoR</fullName>
    </recommendedName>
    <alternativeName>
        <fullName evidence="6">Copper-sensitive operon repressor</fullName>
    </alternativeName>
</protein>
<dbReference type="InterPro" id="IPR003735">
    <property type="entry name" value="Metal_Tscrpt_repr"/>
</dbReference>
<keyword evidence="8" id="KW-1185">Reference proteome</keyword>
<comment type="subunit">
    <text evidence="2">Homodimer.</text>
</comment>
<organism evidence="7 8">
    <name type="scientific">Feifania hominis</name>
    <dbReference type="NCBI Taxonomy" id="2763660"/>
    <lineage>
        <taxon>Bacteria</taxon>
        <taxon>Bacillati</taxon>
        <taxon>Bacillota</taxon>
        <taxon>Clostridia</taxon>
        <taxon>Eubacteriales</taxon>
        <taxon>Feifaniaceae</taxon>
        <taxon>Feifania</taxon>
    </lineage>
</organism>
<evidence type="ECO:0000256" key="6">
    <source>
        <dbReference type="ARBA" id="ARBA00041544"/>
    </source>
</evidence>